<evidence type="ECO:0000256" key="1">
    <source>
        <dbReference type="SAM" id="MobiDB-lite"/>
    </source>
</evidence>
<dbReference type="Pfam" id="PF07833">
    <property type="entry name" value="Cu_amine_oxidN1"/>
    <property type="match status" value="1"/>
</dbReference>
<keyword evidence="2" id="KW-0472">Membrane</keyword>
<organism evidence="4 5">
    <name type="scientific">Paenibacillus antarcticus</name>
    <dbReference type="NCBI Taxonomy" id="253703"/>
    <lineage>
        <taxon>Bacteria</taxon>
        <taxon>Bacillati</taxon>
        <taxon>Bacillota</taxon>
        <taxon>Bacilli</taxon>
        <taxon>Bacillales</taxon>
        <taxon>Paenibacillaceae</taxon>
        <taxon>Paenibacillus</taxon>
    </lineage>
</organism>
<reference evidence="4 5" key="1">
    <citation type="submission" date="2016-03" db="EMBL/GenBank/DDBJ databases">
        <title>Draft genome sequence of Paenibacillus antarcticus CECT 5836.</title>
        <authorList>
            <person name="Shin S.-K."/>
            <person name="Yi H."/>
        </authorList>
    </citation>
    <scope>NUCLEOTIDE SEQUENCE [LARGE SCALE GENOMIC DNA]</scope>
    <source>
        <strain evidence="4 5">CECT 5836</strain>
    </source>
</reference>
<dbReference type="InterPro" id="IPR036582">
    <property type="entry name" value="Mao_N_sf"/>
</dbReference>
<evidence type="ECO:0000259" key="3">
    <source>
        <dbReference type="Pfam" id="PF07833"/>
    </source>
</evidence>
<name>A0A168M076_9BACL</name>
<gene>
    <name evidence="4" type="ORF">PBAT_15750</name>
</gene>
<dbReference type="AlphaFoldDB" id="A0A168M076"/>
<dbReference type="RefSeq" id="WP_068650903.1">
    <property type="nucleotide sequence ID" value="NZ_CP043611.1"/>
</dbReference>
<dbReference type="InterPro" id="IPR012854">
    <property type="entry name" value="Cu_amine_oxidase-like_N"/>
</dbReference>
<feature type="domain" description="Copper amine oxidase-like N-terminal" evidence="3">
    <location>
        <begin position="410"/>
        <end position="495"/>
    </location>
</feature>
<dbReference type="EMBL" id="LVJI01000022">
    <property type="protein sequence ID" value="OAB44070.1"/>
    <property type="molecule type" value="Genomic_DNA"/>
</dbReference>
<dbReference type="SUPFAM" id="SSF52266">
    <property type="entry name" value="SGNH hydrolase"/>
    <property type="match status" value="1"/>
</dbReference>
<feature type="region of interest" description="Disordered" evidence="1">
    <location>
        <begin position="1"/>
        <end position="30"/>
    </location>
</feature>
<dbReference type="SUPFAM" id="SSF55383">
    <property type="entry name" value="Copper amine oxidase, domain N"/>
    <property type="match status" value="1"/>
</dbReference>
<evidence type="ECO:0000313" key="5">
    <source>
        <dbReference type="Proteomes" id="UP000077355"/>
    </source>
</evidence>
<feature type="transmembrane region" description="Helical" evidence="2">
    <location>
        <begin position="38"/>
        <end position="60"/>
    </location>
</feature>
<protein>
    <recommendedName>
        <fullName evidence="3">Copper amine oxidase-like N-terminal domain-containing protein</fullName>
    </recommendedName>
</protein>
<dbReference type="Proteomes" id="UP000077355">
    <property type="component" value="Unassembled WGS sequence"/>
</dbReference>
<dbReference type="Gene3D" id="3.30.457.10">
    <property type="entry name" value="Copper amine oxidase-like, N-terminal domain"/>
    <property type="match status" value="1"/>
</dbReference>
<comment type="caution">
    <text evidence="4">The sequence shown here is derived from an EMBL/GenBank/DDBJ whole genome shotgun (WGS) entry which is preliminary data.</text>
</comment>
<dbReference type="OrthoDB" id="996097at2"/>
<evidence type="ECO:0000313" key="4">
    <source>
        <dbReference type="EMBL" id="OAB44070.1"/>
    </source>
</evidence>
<keyword evidence="2" id="KW-0812">Transmembrane</keyword>
<accession>A0A168M076</accession>
<proteinExistence type="predicted"/>
<evidence type="ECO:0000256" key="2">
    <source>
        <dbReference type="SAM" id="Phobius"/>
    </source>
</evidence>
<sequence>MQHITPVPAPESAKSQDGRSRKNKDQRKRVTAKQSRKVLIQFAVSAIIMASLVALLTVVLDPLQFYHKSFYPAIYSNEQRYQNPGLAKNYDYDTIIIGTSMTENFVPSEVDKALGGKTLKLSVRGSTADEHNAIASLALETGKVKKVLWGLDYFSLKMGSKEEIDNPTYLYDDKWWNDYKYWFNYTIYQDLFKEAVLRPLRGLQARQLEYLYNWNREVTFGAKKVADVYKSSRAGEAYFGLNEEPIETIKEAFNEHILALVEKYPDVEFDFYYPPYSVLRQKVWQDTNNKRYLNQLEMKEWMFQQFDKLPNVHVYDFQEESDWTYNLDLYKDLSHHNQDVNSWIAQAIGREDPKYKMTQDNVEQFKIQMEQQLQMVMVTSKYVVVNAEISLKEGSQTKPLTFTSLSATDDDKDIFVPVKEATAALGAEMVWDQAAKSMTFKRGDQDVVIYVGKTEAKTTGGSKDITYAPRLIDGTTMIPLASVAALFGFEASLEQPSDRIIRMTLTSLQ</sequence>
<feature type="compositionally biased region" description="Basic residues" evidence="1">
    <location>
        <begin position="21"/>
        <end position="30"/>
    </location>
</feature>
<keyword evidence="5" id="KW-1185">Reference proteome</keyword>
<keyword evidence="2" id="KW-1133">Transmembrane helix</keyword>